<reference evidence="2" key="1">
    <citation type="submission" date="2016-05" db="EMBL/GenBank/DDBJ databases">
        <title>Comparative genomics of biotechnologically important yeasts.</title>
        <authorList>
            <consortium name="DOE Joint Genome Institute"/>
            <person name="Riley R."/>
            <person name="Haridas S."/>
            <person name="Wolfe K.H."/>
            <person name="Lopes M.R."/>
            <person name="Hittinger C.T."/>
            <person name="Goker M."/>
            <person name="Salamov A."/>
            <person name="Wisecaver J."/>
            <person name="Long T.M."/>
            <person name="Aerts A.L."/>
            <person name="Barry K."/>
            <person name="Choi C."/>
            <person name="Clum A."/>
            <person name="Coughlan A.Y."/>
            <person name="Deshpande S."/>
            <person name="Douglass A.P."/>
            <person name="Hanson S.J."/>
            <person name="Klenk H.-P."/>
            <person name="Labutti K."/>
            <person name="Lapidus A."/>
            <person name="Lindquist E."/>
            <person name="Lipzen A."/>
            <person name="Meier-Kolthoff J.P."/>
            <person name="Ohm R.A."/>
            <person name="Otillar R.P."/>
            <person name="Pangilinan J."/>
            <person name="Peng Y."/>
            <person name="Rokas A."/>
            <person name="Rosa C.A."/>
            <person name="Scheuner C."/>
            <person name="Sibirny A.A."/>
            <person name="Slot J.C."/>
            <person name="Stielow J.B."/>
            <person name="Sun H."/>
            <person name="Kurtzman C.P."/>
            <person name="Blackwell M."/>
            <person name="Grigoriev I.V."/>
            <person name="Jeffries T.W."/>
        </authorList>
    </citation>
    <scope>NUCLEOTIDE SEQUENCE [LARGE SCALE GENOMIC DNA]</scope>
    <source>
        <strain evidence="2">NRRL Y-12698</strain>
    </source>
</reference>
<accession>A0A1E3QNS1</accession>
<gene>
    <name evidence="1" type="ORF">BABINDRAFT_141735</name>
</gene>
<dbReference type="AlphaFoldDB" id="A0A1E3QNS1"/>
<dbReference type="EMBL" id="KV454432">
    <property type="protein sequence ID" value="ODQ79356.1"/>
    <property type="molecule type" value="Genomic_DNA"/>
</dbReference>
<keyword evidence="2" id="KW-1185">Reference proteome</keyword>
<proteinExistence type="predicted"/>
<sequence length="51" mass="5851">MTESRLRTREYACVMNKNLHVKPTPVDINTQLTVEIPLIIDPAKKKRSVTT</sequence>
<evidence type="ECO:0000313" key="2">
    <source>
        <dbReference type="Proteomes" id="UP000094336"/>
    </source>
</evidence>
<dbReference type="GeneID" id="30144993"/>
<dbReference type="RefSeq" id="XP_018984684.1">
    <property type="nucleotide sequence ID" value="XM_019127140.1"/>
</dbReference>
<protein>
    <submittedName>
        <fullName evidence="1">Uncharacterized protein</fullName>
    </submittedName>
</protein>
<name>A0A1E3QNS1_9ASCO</name>
<organism evidence="1 2">
    <name type="scientific">Babjeviella inositovora NRRL Y-12698</name>
    <dbReference type="NCBI Taxonomy" id="984486"/>
    <lineage>
        <taxon>Eukaryota</taxon>
        <taxon>Fungi</taxon>
        <taxon>Dikarya</taxon>
        <taxon>Ascomycota</taxon>
        <taxon>Saccharomycotina</taxon>
        <taxon>Pichiomycetes</taxon>
        <taxon>Serinales incertae sedis</taxon>
        <taxon>Babjeviella</taxon>
    </lineage>
</organism>
<evidence type="ECO:0000313" key="1">
    <source>
        <dbReference type="EMBL" id="ODQ79356.1"/>
    </source>
</evidence>
<dbReference type="Proteomes" id="UP000094336">
    <property type="component" value="Unassembled WGS sequence"/>
</dbReference>